<proteinExistence type="predicted"/>
<dbReference type="InParanoid" id="A0A3B1ILE9"/>
<feature type="domain" description="C-type lectin" evidence="1">
    <location>
        <begin position="33"/>
        <end position="129"/>
    </location>
</feature>
<evidence type="ECO:0000313" key="2">
    <source>
        <dbReference type="Ensembl" id="ENSAMXP00000030054.1"/>
    </source>
</evidence>
<dbReference type="PANTHER" id="PTHR45784">
    <property type="entry name" value="C-TYPE LECTIN DOMAIN FAMILY 20 MEMBER A-RELATED"/>
    <property type="match status" value="1"/>
</dbReference>
<dbReference type="SUPFAM" id="SSF56436">
    <property type="entry name" value="C-type lectin-like"/>
    <property type="match status" value="1"/>
</dbReference>
<dbReference type="SMART" id="SM00034">
    <property type="entry name" value="CLECT"/>
    <property type="match status" value="1"/>
</dbReference>
<dbReference type="Proteomes" id="UP000018467">
    <property type="component" value="Unassembled WGS sequence"/>
</dbReference>
<dbReference type="InterPro" id="IPR016187">
    <property type="entry name" value="CTDL_fold"/>
</dbReference>
<dbReference type="PANTHER" id="PTHR45784:SF3">
    <property type="entry name" value="C-TYPE LECTIN DOMAIN FAMILY 4 MEMBER K-LIKE-RELATED"/>
    <property type="match status" value="1"/>
</dbReference>
<reference evidence="2" key="3">
    <citation type="submission" date="2025-08" db="UniProtKB">
        <authorList>
            <consortium name="Ensembl"/>
        </authorList>
    </citation>
    <scope>IDENTIFICATION</scope>
</reference>
<dbReference type="AlphaFoldDB" id="A0A3B1ILE9"/>
<reference evidence="3" key="1">
    <citation type="submission" date="2013-03" db="EMBL/GenBank/DDBJ databases">
        <authorList>
            <person name="Jeffery W."/>
            <person name="Warren W."/>
            <person name="Wilson R.K."/>
        </authorList>
    </citation>
    <scope>NUCLEOTIDE SEQUENCE</scope>
    <source>
        <strain evidence="3">female</strain>
    </source>
</reference>
<dbReference type="Pfam" id="PF00059">
    <property type="entry name" value="Lectin_C"/>
    <property type="match status" value="1"/>
</dbReference>
<reference evidence="2" key="4">
    <citation type="submission" date="2025-09" db="UniProtKB">
        <authorList>
            <consortium name="Ensembl"/>
        </authorList>
    </citation>
    <scope>IDENTIFICATION</scope>
</reference>
<evidence type="ECO:0000259" key="1">
    <source>
        <dbReference type="PROSITE" id="PS50041"/>
    </source>
</evidence>
<protein>
    <recommendedName>
        <fullName evidence="1">C-type lectin domain-containing protein</fullName>
    </recommendedName>
</protein>
<dbReference type="InterPro" id="IPR016186">
    <property type="entry name" value="C-type_lectin-like/link_sf"/>
</dbReference>
<organism evidence="2 3">
    <name type="scientific">Astyanax mexicanus</name>
    <name type="common">Blind cave fish</name>
    <name type="synonym">Astyanax fasciatus mexicanus</name>
    <dbReference type="NCBI Taxonomy" id="7994"/>
    <lineage>
        <taxon>Eukaryota</taxon>
        <taxon>Metazoa</taxon>
        <taxon>Chordata</taxon>
        <taxon>Craniata</taxon>
        <taxon>Vertebrata</taxon>
        <taxon>Euteleostomi</taxon>
        <taxon>Actinopterygii</taxon>
        <taxon>Neopterygii</taxon>
        <taxon>Teleostei</taxon>
        <taxon>Ostariophysi</taxon>
        <taxon>Characiformes</taxon>
        <taxon>Characoidei</taxon>
        <taxon>Acestrorhamphidae</taxon>
        <taxon>Acestrorhamphinae</taxon>
        <taxon>Astyanax</taxon>
    </lineage>
</organism>
<dbReference type="PROSITE" id="PS50041">
    <property type="entry name" value="C_TYPE_LECTIN_2"/>
    <property type="match status" value="1"/>
</dbReference>
<name>A0A3B1ILE9_ASTMX</name>
<dbReference type="Gene3D" id="3.10.100.10">
    <property type="entry name" value="Mannose-Binding Protein A, subunit A"/>
    <property type="match status" value="1"/>
</dbReference>
<dbReference type="Ensembl" id="ENSAMXT00000041816.1">
    <property type="protein sequence ID" value="ENSAMXP00000030054.1"/>
    <property type="gene ID" value="ENSAMXG00000041756.1"/>
</dbReference>
<reference evidence="3" key="2">
    <citation type="journal article" date="2014" name="Nat. Commun.">
        <title>The cavefish genome reveals candidate genes for eye loss.</title>
        <authorList>
            <person name="McGaugh S.E."/>
            <person name="Gross J.B."/>
            <person name="Aken B."/>
            <person name="Blin M."/>
            <person name="Borowsky R."/>
            <person name="Chalopin D."/>
            <person name="Hinaux H."/>
            <person name="Jeffery W.R."/>
            <person name="Keene A."/>
            <person name="Ma L."/>
            <person name="Minx P."/>
            <person name="Murphy D."/>
            <person name="O'Quin K.E."/>
            <person name="Retaux S."/>
            <person name="Rohner N."/>
            <person name="Searle S.M."/>
            <person name="Stahl B.A."/>
            <person name="Tabin C."/>
            <person name="Volff J.N."/>
            <person name="Yoshizawa M."/>
            <person name="Warren W.C."/>
        </authorList>
    </citation>
    <scope>NUCLEOTIDE SEQUENCE [LARGE SCALE GENOMIC DNA]</scope>
    <source>
        <strain evidence="3">female</strain>
    </source>
</reference>
<accession>A0A3B1ILE9</accession>
<keyword evidence="3" id="KW-1185">Reference proteome</keyword>
<dbReference type="InterPro" id="IPR001304">
    <property type="entry name" value="C-type_lectin-like"/>
</dbReference>
<evidence type="ECO:0000313" key="3">
    <source>
        <dbReference type="Proteomes" id="UP000018467"/>
    </source>
</evidence>
<sequence length="146" mass="17212">FLFISRNVTIRKSICEHLSCPVRALLDIIVNFKMSWKEAQQFCRLHYDDLSTVSNIEENDILMNTKPFFYKETEHSVWKWSWEEEQATFTLWAKKEPYYSGPDNCAYQDSRAGDWYSVSCSLNLTFFCMNDAKSVQSSNQSKGRLF</sequence>